<proteinExistence type="predicted"/>
<dbReference type="AlphaFoldDB" id="A0A2Z6ZXB6"/>
<organism evidence="1 2">
    <name type="scientific">Dorcoceras hygrometricum</name>
    <dbReference type="NCBI Taxonomy" id="472368"/>
    <lineage>
        <taxon>Eukaryota</taxon>
        <taxon>Viridiplantae</taxon>
        <taxon>Streptophyta</taxon>
        <taxon>Embryophyta</taxon>
        <taxon>Tracheophyta</taxon>
        <taxon>Spermatophyta</taxon>
        <taxon>Magnoliopsida</taxon>
        <taxon>eudicotyledons</taxon>
        <taxon>Gunneridae</taxon>
        <taxon>Pentapetalae</taxon>
        <taxon>asterids</taxon>
        <taxon>lamiids</taxon>
        <taxon>Lamiales</taxon>
        <taxon>Gesneriaceae</taxon>
        <taxon>Didymocarpoideae</taxon>
        <taxon>Trichosporeae</taxon>
        <taxon>Loxocarpinae</taxon>
        <taxon>Dorcoceras</taxon>
    </lineage>
</organism>
<name>A0A2Z6ZXB6_9LAMI</name>
<reference evidence="1 2" key="1">
    <citation type="journal article" date="2015" name="Proc. Natl. Acad. Sci. U.S.A.">
        <title>The resurrection genome of Boea hygrometrica: A blueprint for survival of dehydration.</title>
        <authorList>
            <person name="Xiao L."/>
            <person name="Yang G."/>
            <person name="Zhang L."/>
            <person name="Yang X."/>
            <person name="Zhao S."/>
            <person name="Ji Z."/>
            <person name="Zhou Q."/>
            <person name="Hu M."/>
            <person name="Wang Y."/>
            <person name="Chen M."/>
            <person name="Xu Y."/>
            <person name="Jin H."/>
            <person name="Xiao X."/>
            <person name="Hu G."/>
            <person name="Bao F."/>
            <person name="Hu Y."/>
            <person name="Wan P."/>
            <person name="Li L."/>
            <person name="Deng X."/>
            <person name="Kuang T."/>
            <person name="Xiang C."/>
            <person name="Zhu J.K."/>
            <person name="Oliver M.J."/>
            <person name="He Y."/>
        </authorList>
    </citation>
    <scope>NUCLEOTIDE SEQUENCE [LARGE SCALE GENOMIC DNA]</scope>
    <source>
        <strain evidence="2">cv. XS01</strain>
    </source>
</reference>
<accession>A0A2Z6ZXB6</accession>
<protein>
    <submittedName>
        <fullName evidence="1">Uncharacterized protein</fullName>
    </submittedName>
</protein>
<gene>
    <name evidence="1" type="ORF">F511_47447</name>
</gene>
<dbReference type="EMBL" id="KV230164">
    <property type="protein sequence ID" value="KZT75528.1"/>
    <property type="molecule type" value="Genomic_DNA"/>
</dbReference>
<sequence>MASLPRASGCTTLGDAARICVRMAAEACALVAHRGWTLGVFIRAWWPFADRRSSHNGRTWDAPGCVHGCQPLAHWLRMLLDDGRATLRAATRRALRGVSRLPPRDFSWWRPPLRRRFGDVLTAEFF</sequence>
<keyword evidence="2" id="KW-1185">Reference proteome</keyword>
<dbReference type="Proteomes" id="UP000250235">
    <property type="component" value="Unassembled WGS sequence"/>
</dbReference>
<evidence type="ECO:0000313" key="1">
    <source>
        <dbReference type="EMBL" id="KZT75528.1"/>
    </source>
</evidence>
<evidence type="ECO:0000313" key="2">
    <source>
        <dbReference type="Proteomes" id="UP000250235"/>
    </source>
</evidence>